<dbReference type="PANTHER" id="PTHR30126:SF81">
    <property type="entry name" value="HTH-TYPE TRANSCRIPTIONAL REGULATOR ILVY"/>
    <property type="match status" value="1"/>
</dbReference>
<dbReference type="SUPFAM" id="SSF53850">
    <property type="entry name" value="Periplasmic binding protein-like II"/>
    <property type="match status" value="1"/>
</dbReference>
<dbReference type="Pfam" id="PF00126">
    <property type="entry name" value="HTH_1"/>
    <property type="match status" value="1"/>
</dbReference>
<protein>
    <submittedName>
        <fullName evidence="6">Transcriptional regulator</fullName>
    </submittedName>
</protein>
<dbReference type="InterPro" id="IPR036388">
    <property type="entry name" value="WH-like_DNA-bd_sf"/>
</dbReference>
<dbReference type="Gene3D" id="1.10.10.10">
    <property type="entry name" value="Winged helix-like DNA-binding domain superfamily/Winged helix DNA-binding domain"/>
    <property type="match status" value="1"/>
</dbReference>
<evidence type="ECO:0000256" key="4">
    <source>
        <dbReference type="ARBA" id="ARBA00023163"/>
    </source>
</evidence>
<organism evidence="6 7">
    <name type="scientific">Lacimicrobium alkaliphilum</name>
    <dbReference type="NCBI Taxonomy" id="1526571"/>
    <lineage>
        <taxon>Bacteria</taxon>
        <taxon>Pseudomonadati</taxon>
        <taxon>Pseudomonadota</taxon>
        <taxon>Gammaproteobacteria</taxon>
        <taxon>Alteromonadales</taxon>
        <taxon>Alteromonadaceae</taxon>
        <taxon>Lacimicrobium</taxon>
    </lineage>
</organism>
<sequence>MDIRSLQLFQHLAASLHFGKTAEAMFVSPSTLSRAIQRLEQECGTSLFVRDNRNVRLTAAGIKLLDFSSRTLQDWQEVKTEIQRQSQAVQGELSLFCSVTASYSHLPALLERFRHRYPQVEIKLTTGDPAMSVENVRAKKMDLAIAVESPEFADELSFQHLDTLPLVLICPSYLRLTQLQQIDWRQVAMVLPESGPSRRIVYHWLAERGIRPNVYASVAGNEAIVSMVALGCGVGIVPRPVVEQSVLANQITIISLPDIESFKLGICCLKERATEPLIQALMAQI</sequence>
<dbReference type="NCBIfam" id="NF008722">
    <property type="entry name" value="PRK11716.1"/>
    <property type="match status" value="1"/>
</dbReference>
<dbReference type="STRING" id="1526571.AT746_19290"/>
<dbReference type="FunFam" id="1.10.10.10:FF:000001">
    <property type="entry name" value="LysR family transcriptional regulator"/>
    <property type="match status" value="1"/>
</dbReference>
<evidence type="ECO:0000313" key="7">
    <source>
        <dbReference type="Proteomes" id="UP000068447"/>
    </source>
</evidence>
<dbReference type="Gene3D" id="3.40.190.290">
    <property type="match status" value="1"/>
</dbReference>
<dbReference type="KEGG" id="lal:AT746_19290"/>
<evidence type="ECO:0000259" key="5">
    <source>
        <dbReference type="PROSITE" id="PS50931"/>
    </source>
</evidence>
<evidence type="ECO:0000256" key="3">
    <source>
        <dbReference type="ARBA" id="ARBA00023125"/>
    </source>
</evidence>
<keyword evidence="7" id="KW-1185">Reference proteome</keyword>
<dbReference type="EMBL" id="CP013650">
    <property type="protein sequence ID" value="ALT00198.1"/>
    <property type="molecule type" value="Genomic_DNA"/>
</dbReference>
<dbReference type="Pfam" id="PF03466">
    <property type="entry name" value="LysR_substrate"/>
    <property type="match status" value="1"/>
</dbReference>
<dbReference type="PANTHER" id="PTHR30126">
    <property type="entry name" value="HTH-TYPE TRANSCRIPTIONAL REGULATOR"/>
    <property type="match status" value="1"/>
</dbReference>
<comment type="similarity">
    <text evidence="1">Belongs to the LysR transcriptional regulatory family.</text>
</comment>
<dbReference type="SUPFAM" id="SSF46785">
    <property type="entry name" value="Winged helix' DNA-binding domain"/>
    <property type="match status" value="1"/>
</dbReference>
<feature type="domain" description="HTH lysR-type" evidence="5">
    <location>
        <begin position="1"/>
        <end position="58"/>
    </location>
</feature>
<gene>
    <name evidence="6" type="ORF">AT746_19290</name>
</gene>
<dbReference type="RefSeq" id="WP_062483719.1">
    <property type="nucleotide sequence ID" value="NZ_CP013650.1"/>
</dbReference>
<reference evidence="6 7" key="1">
    <citation type="submission" date="2015-12" db="EMBL/GenBank/DDBJ databases">
        <title>Complete genome of Lacimicrobium alkaliphilum KCTC 32984.</title>
        <authorList>
            <person name="Kim S.-G."/>
            <person name="Lee Y.-J."/>
        </authorList>
    </citation>
    <scope>NUCLEOTIDE SEQUENCE [LARGE SCALE GENOMIC DNA]</scope>
    <source>
        <strain evidence="6 7">YelD216</strain>
    </source>
</reference>
<evidence type="ECO:0000256" key="1">
    <source>
        <dbReference type="ARBA" id="ARBA00009437"/>
    </source>
</evidence>
<dbReference type="GO" id="GO:0003700">
    <property type="term" value="F:DNA-binding transcription factor activity"/>
    <property type="evidence" value="ECO:0007669"/>
    <property type="project" value="InterPro"/>
</dbReference>
<dbReference type="PROSITE" id="PS50931">
    <property type="entry name" value="HTH_LYSR"/>
    <property type="match status" value="1"/>
</dbReference>
<dbReference type="OrthoDB" id="9803735at2"/>
<proteinExistence type="inferred from homology"/>
<keyword evidence="4" id="KW-0804">Transcription</keyword>
<dbReference type="InterPro" id="IPR005119">
    <property type="entry name" value="LysR_subst-bd"/>
</dbReference>
<keyword evidence="3" id="KW-0238">DNA-binding</keyword>
<name>A0A0U3BEX2_9ALTE</name>
<dbReference type="GO" id="GO:0000976">
    <property type="term" value="F:transcription cis-regulatory region binding"/>
    <property type="evidence" value="ECO:0007669"/>
    <property type="project" value="TreeGrafter"/>
</dbReference>
<evidence type="ECO:0000313" key="6">
    <source>
        <dbReference type="EMBL" id="ALT00198.1"/>
    </source>
</evidence>
<evidence type="ECO:0000256" key="2">
    <source>
        <dbReference type="ARBA" id="ARBA00023015"/>
    </source>
</evidence>
<dbReference type="AlphaFoldDB" id="A0A0U3BEX2"/>
<accession>A0A0U3BEX2</accession>
<keyword evidence="2" id="KW-0805">Transcription regulation</keyword>
<dbReference type="InterPro" id="IPR036390">
    <property type="entry name" value="WH_DNA-bd_sf"/>
</dbReference>
<dbReference type="InterPro" id="IPR000847">
    <property type="entry name" value="LysR_HTH_N"/>
</dbReference>
<dbReference type="Proteomes" id="UP000068447">
    <property type="component" value="Chromosome"/>
</dbReference>